<name>A0ACB8BX64_9AGAM</name>
<reference evidence="1" key="1">
    <citation type="journal article" date="2021" name="New Phytol.">
        <title>Evolutionary innovations through gain and loss of genes in the ectomycorrhizal Boletales.</title>
        <authorList>
            <person name="Wu G."/>
            <person name="Miyauchi S."/>
            <person name="Morin E."/>
            <person name="Kuo A."/>
            <person name="Drula E."/>
            <person name="Varga T."/>
            <person name="Kohler A."/>
            <person name="Feng B."/>
            <person name="Cao Y."/>
            <person name="Lipzen A."/>
            <person name="Daum C."/>
            <person name="Hundley H."/>
            <person name="Pangilinan J."/>
            <person name="Johnson J."/>
            <person name="Barry K."/>
            <person name="LaButti K."/>
            <person name="Ng V."/>
            <person name="Ahrendt S."/>
            <person name="Min B."/>
            <person name="Choi I.G."/>
            <person name="Park H."/>
            <person name="Plett J.M."/>
            <person name="Magnuson J."/>
            <person name="Spatafora J.W."/>
            <person name="Nagy L.G."/>
            <person name="Henrissat B."/>
            <person name="Grigoriev I.V."/>
            <person name="Yang Z.L."/>
            <person name="Xu J."/>
            <person name="Martin F.M."/>
        </authorList>
    </citation>
    <scope>NUCLEOTIDE SEQUENCE</scope>
    <source>
        <strain evidence="1">KUC20120723A-06</strain>
    </source>
</reference>
<protein>
    <submittedName>
        <fullName evidence="1">Uncharacterized protein</fullName>
    </submittedName>
</protein>
<dbReference type="EMBL" id="MU266335">
    <property type="protein sequence ID" value="KAH7930057.1"/>
    <property type="molecule type" value="Genomic_DNA"/>
</dbReference>
<keyword evidence="2" id="KW-1185">Reference proteome</keyword>
<comment type="caution">
    <text evidence="1">The sequence shown here is derived from an EMBL/GenBank/DDBJ whole genome shotgun (WGS) entry which is preliminary data.</text>
</comment>
<sequence>MASADIQWMPAPGRHSVAVGSSLGRSLKARKGVAAPKRSNLPDRDLYSFRYNFKPESIDTNKPGSIEVQRSKESTSIRVERPSAQAGESHVFKAVEQPVKEVDCVLIYDEELGTFTLEKLDSFLSLSYDKKVTGATTSLARQSASPLPTPSQGSRSKGDSDLESQLERDLGLADVDADGEPDDEYEDMILSSIPQKEEEEEEEEEINPPPPKVASVAPPLKPKPPQASKVIKKQEAPPPKIKTKAKESSRPKREHESRTGNDSDLEEVLDFGVPARQAKRPKSSSSGGLAFPGASSSFTSLPSAREPAATAPTSRAVAESDSDQDWDFVAGDGTAAASADGDVAGGEVEEEIDLAAFEQEMQLELEESDEDILADAMSPEPEPAVSAPGRPISLNQFAGGELSPDEDDTSSSEDSDDD</sequence>
<evidence type="ECO:0000313" key="2">
    <source>
        <dbReference type="Proteomes" id="UP000790709"/>
    </source>
</evidence>
<organism evidence="1 2">
    <name type="scientific">Leucogyrophana mollusca</name>
    <dbReference type="NCBI Taxonomy" id="85980"/>
    <lineage>
        <taxon>Eukaryota</taxon>
        <taxon>Fungi</taxon>
        <taxon>Dikarya</taxon>
        <taxon>Basidiomycota</taxon>
        <taxon>Agaricomycotina</taxon>
        <taxon>Agaricomycetes</taxon>
        <taxon>Agaricomycetidae</taxon>
        <taxon>Boletales</taxon>
        <taxon>Boletales incertae sedis</taxon>
        <taxon>Leucogyrophana</taxon>
    </lineage>
</organism>
<accession>A0ACB8BX64</accession>
<gene>
    <name evidence="1" type="ORF">BV22DRAFT_86642</name>
</gene>
<dbReference type="Proteomes" id="UP000790709">
    <property type="component" value="Unassembled WGS sequence"/>
</dbReference>
<proteinExistence type="predicted"/>
<evidence type="ECO:0000313" key="1">
    <source>
        <dbReference type="EMBL" id="KAH7930057.1"/>
    </source>
</evidence>